<dbReference type="SUPFAM" id="SSF56601">
    <property type="entry name" value="beta-lactamase/transpeptidase-like"/>
    <property type="match status" value="1"/>
</dbReference>
<dbReference type="PANTHER" id="PTHR46825">
    <property type="entry name" value="D-ALANYL-D-ALANINE-CARBOXYPEPTIDASE/ENDOPEPTIDASE AMPH"/>
    <property type="match status" value="1"/>
</dbReference>
<dbReference type="InterPro" id="IPR001466">
    <property type="entry name" value="Beta-lactam-related"/>
</dbReference>
<evidence type="ECO:0000256" key="1">
    <source>
        <dbReference type="PROSITE-ProRule" id="PRU00339"/>
    </source>
</evidence>
<reference evidence="4 5" key="1">
    <citation type="submission" date="2019-10" db="EMBL/GenBank/DDBJ databases">
        <title>Two novel species isolated from a subtropical stream in China.</title>
        <authorList>
            <person name="Lu H."/>
        </authorList>
    </citation>
    <scope>NUCLEOTIDE SEQUENCE [LARGE SCALE GENOMIC DNA]</scope>
    <source>
        <strain evidence="4 5">FT29W</strain>
    </source>
</reference>
<dbReference type="Proteomes" id="UP000440498">
    <property type="component" value="Unassembled WGS sequence"/>
</dbReference>
<keyword evidence="5" id="KW-1185">Reference proteome</keyword>
<dbReference type="InterPro" id="IPR012338">
    <property type="entry name" value="Beta-lactam/transpept-like"/>
</dbReference>
<keyword evidence="1" id="KW-0802">TPR repeat</keyword>
<dbReference type="Gene3D" id="1.25.40.10">
    <property type="entry name" value="Tetratricopeptide repeat domain"/>
    <property type="match status" value="1"/>
</dbReference>
<gene>
    <name evidence="4" type="ORF">GEV02_14400</name>
</gene>
<feature type="signal peptide" evidence="2">
    <location>
        <begin position="1"/>
        <end position="23"/>
    </location>
</feature>
<feature type="domain" description="Beta-lactamase-related" evidence="3">
    <location>
        <begin position="32"/>
        <end position="340"/>
    </location>
</feature>
<dbReference type="PROSITE" id="PS00146">
    <property type="entry name" value="BETA_LACTAMASE_A"/>
    <property type="match status" value="1"/>
</dbReference>
<dbReference type="GO" id="GO:0016787">
    <property type="term" value="F:hydrolase activity"/>
    <property type="evidence" value="ECO:0007669"/>
    <property type="project" value="UniProtKB-KW"/>
</dbReference>
<dbReference type="InterPro" id="IPR011990">
    <property type="entry name" value="TPR-like_helical_dom_sf"/>
</dbReference>
<name>A0A6A7N2V1_9BURK</name>
<dbReference type="SUPFAM" id="SSF48452">
    <property type="entry name" value="TPR-like"/>
    <property type="match status" value="1"/>
</dbReference>
<dbReference type="PROSITE" id="PS51257">
    <property type="entry name" value="PROKAR_LIPOPROTEIN"/>
    <property type="match status" value="1"/>
</dbReference>
<keyword evidence="2" id="KW-0732">Signal</keyword>
<evidence type="ECO:0000256" key="2">
    <source>
        <dbReference type="SAM" id="SignalP"/>
    </source>
</evidence>
<dbReference type="AlphaFoldDB" id="A0A6A7N2V1"/>
<dbReference type="Pfam" id="PF00144">
    <property type="entry name" value="Beta-lactamase"/>
    <property type="match status" value="1"/>
</dbReference>
<accession>A0A6A7N2V1</accession>
<dbReference type="PROSITE" id="PS50005">
    <property type="entry name" value="TPR"/>
    <property type="match status" value="1"/>
</dbReference>
<protein>
    <submittedName>
        <fullName evidence="4">Serine hydrolase</fullName>
    </submittedName>
</protein>
<dbReference type="Gene3D" id="3.40.710.10">
    <property type="entry name" value="DD-peptidase/beta-lactamase superfamily"/>
    <property type="match status" value="1"/>
</dbReference>
<evidence type="ECO:0000259" key="3">
    <source>
        <dbReference type="Pfam" id="PF00144"/>
    </source>
</evidence>
<proteinExistence type="predicted"/>
<sequence>MPPMRLTALMLPLMLACAAPVHASANAGPAGFDQFVAAEMAARKIPGLSIGYSMDGKTWARGYGYADIENKTPATALSSYRMASVTKPMTAAAVLRLAEQGKLDLDAEIQSYVPYFPRKASVVTVRQLLGHLGGIDAYRNSALEQHFKQHMDTRQSIAVFSQFDLIAAPGARYRYTSYGYNLLGAAIEGATGDSYGEHMQRSVWGPLGMVDTRLDDPLALIPRRVRGYQLQDGQLRHAEFIDISSRFAAGGTRATVLDMLRFGGGVSQGKLLSPASMAMMFEPMTTAGGDFTGYGMGWETGVTPGRFGIAHDGIQPETSTYLFCFPSRKLTIAVAANLQRVETRLLVQRLFEQLTGEAWHRRAYVADASLQPANVLAQAVFDEGRAWFERNGRAMDADAGQLAASLAFVNAWSAQPDPASLQAARHPKGGLHLARLGSAMAAALKANGARLEDYSNRGALSFFADYLALPGAQRMAPSLEAAIGALQSDWRSSVAAPLRQPDLGSAAGVAALERQMKLRYAGKRAYPDHVAELKAGAMRMLAGADDAGALAAARLAGAWYAADAGALALHGTVEMAVGRRDTGLRQLRAAQALDPGSGASAEALNRFAYELSGAGQPQHGVKVLQGATMLYPDDANLYDSLGELSAAQGQGAQALDAYRKALELRPDYPNAAVARAYVHRKVE</sequence>
<organism evidence="4 5">
    <name type="scientific">Rugamonas aquatica</name>
    <dbReference type="NCBI Taxonomy" id="2743357"/>
    <lineage>
        <taxon>Bacteria</taxon>
        <taxon>Pseudomonadati</taxon>
        <taxon>Pseudomonadota</taxon>
        <taxon>Betaproteobacteria</taxon>
        <taxon>Burkholderiales</taxon>
        <taxon>Oxalobacteraceae</taxon>
        <taxon>Telluria group</taxon>
        <taxon>Rugamonas</taxon>
    </lineage>
</organism>
<dbReference type="SMART" id="SM00028">
    <property type="entry name" value="TPR"/>
    <property type="match status" value="2"/>
</dbReference>
<feature type="repeat" description="TPR" evidence="1">
    <location>
        <begin position="635"/>
        <end position="668"/>
    </location>
</feature>
<dbReference type="PROSITE" id="PS50293">
    <property type="entry name" value="TPR_REGION"/>
    <property type="match status" value="1"/>
</dbReference>
<dbReference type="InterPro" id="IPR023650">
    <property type="entry name" value="Beta-lactam_class-A_AS"/>
</dbReference>
<dbReference type="InterPro" id="IPR019734">
    <property type="entry name" value="TPR_rpt"/>
</dbReference>
<dbReference type="PANTHER" id="PTHR46825:SF9">
    <property type="entry name" value="BETA-LACTAMASE-RELATED DOMAIN-CONTAINING PROTEIN"/>
    <property type="match status" value="1"/>
</dbReference>
<feature type="chain" id="PRO_5025691567" evidence="2">
    <location>
        <begin position="24"/>
        <end position="683"/>
    </location>
</feature>
<dbReference type="EMBL" id="WHUG01000005">
    <property type="protein sequence ID" value="MQA39343.1"/>
    <property type="molecule type" value="Genomic_DNA"/>
</dbReference>
<dbReference type="InterPro" id="IPR050491">
    <property type="entry name" value="AmpC-like"/>
</dbReference>
<evidence type="ECO:0000313" key="5">
    <source>
        <dbReference type="Proteomes" id="UP000440498"/>
    </source>
</evidence>
<evidence type="ECO:0000313" key="4">
    <source>
        <dbReference type="EMBL" id="MQA39343.1"/>
    </source>
</evidence>
<keyword evidence="4" id="KW-0378">Hydrolase</keyword>
<comment type="caution">
    <text evidence="4">The sequence shown here is derived from an EMBL/GenBank/DDBJ whole genome shotgun (WGS) entry which is preliminary data.</text>
</comment>